<accession>A0A9D5DHT5</accession>
<dbReference type="GO" id="GO:0046961">
    <property type="term" value="F:proton-transporting ATPase activity, rotational mechanism"/>
    <property type="evidence" value="ECO:0007669"/>
    <property type="project" value="InterPro"/>
</dbReference>
<comment type="caution">
    <text evidence="4">The sequence shown here is derived from an EMBL/GenBank/DDBJ whole genome shotgun (WGS) entry which is preliminary data.</text>
</comment>
<keyword evidence="3" id="KW-0406">Ion transport</keyword>
<evidence type="ECO:0000256" key="3">
    <source>
        <dbReference type="ARBA" id="ARBA00023065"/>
    </source>
</evidence>
<dbReference type="NCBIfam" id="TIGR00309">
    <property type="entry name" value="V_ATPase_subD"/>
    <property type="match status" value="1"/>
</dbReference>
<protein>
    <submittedName>
        <fullName evidence="4">Vacuolar H-ATPase subunit D</fullName>
    </submittedName>
</protein>
<name>A0A9D5DHT5_9CRYT</name>
<gene>
    <name evidence="4" type="ORF">OJ253_979</name>
</gene>
<dbReference type="Proteomes" id="UP001067231">
    <property type="component" value="Unassembled WGS sequence"/>
</dbReference>
<reference evidence="4" key="1">
    <citation type="submission" date="2022-10" db="EMBL/GenBank/DDBJ databases">
        <title>Adaptive evolution leads to modifications in subtelomeric GC content in a zoonotic Cryptosporidium species.</title>
        <authorList>
            <person name="Li J."/>
            <person name="Feng Y."/>
            <person name="Xiao L."/>
        </authorList>
    </citation>
    <scope>NUCLEOTIDE SEQUENCE</scope>
    <source>
        <strain evidence="4">33844</strain>
    </source>
</reference>
<evidence type="ECO:0000256" key="2">
    <source>
        <dbReference type="ARBA" id="ARBA00022448"/>
    </source>
</evidence>
<dbReference type="AlphaFoldDB" id="A0A9D5DHT5"/>
<dbReference type="InterPro" id="IPR002699">
    <property type="entry name" value="V_ATPase_D"/>
</dbReference>
<organism evidence="4">
    <name type="scientific">Cryptosporidium canis</name>
    <dbReference type="NCBI Taxonomy" id="195482"/>
    <lineage>
        <taxon>Eukaryota</taxon>
        <taxon>Sar</taxon>
        <taxon>Alveolata</taxon>
        <taxon>Apicomplexa</taxon>
        <taxon>Conoidasida</taxon>
        <taxon>Coccidia</taxon>
        <taxon>Eucoccidiorida</taxon>
        <taxon>Eimeriorina</taxon>
        <taxon>Cryptosporidiidae</taxon>
        <taxon>Cryptosporidium</taxon>
    </lineage>
</organism>
<dbReference type="OrthoDB" id="7676488at2759"/>
<dbReference type="Pfam" id="PF01813">
    <property type="entry name" value="ATP-synt_D"/>
    <property type="match status" value="1"/>
</dbReference>
<evidence type="ECO:0000313" key="4">
    <source>
        <dbReference type="EMBL" id="KAJ1611021.1"/>
    </source>
</evidence>
<proteinExistence type="inferred from homology"/>
<comment type="similarity">
    <text evidence="1">Belongs to the V-ATPase D subunit family.</text>
</comment>
<keyword evidence="2" id="KW-0813">Transport</keyword>
<evidence type="ECO:0000256" key="1">
    <source>
        <dbReference type="ARBA" id="ARBA00005850"/>
    </source>
</evidence>
<dbReference type="EMBL" id="JAPCXC010000019">
    <property type="protein sequence ID" value="KAJ1611021.1"/>
    <property type="molecule type" value="Genomic_DNA"/>
</dbReference>
<dbReference type="PANTHER" id="PTHR11671">
    <property type="entry name" value="V-TYPE ATP SYNTHASE SUBUNIT D"/>
    <property type="match status" value="1"/>
</dbReference>
<dbReference type="Gene3D" id="1.10.287.3240">
    <property type="match status" value="1"/>
</dbReference>
<sequence length="260" mass="29556">MDQRPTPSRMALQAIKLKSKGAKQGYDLLKRKSDALSNKFRGMLKEIVETKRSIGNDIKEASFALAKATWAAGDFKDRIIESCKKPTVTMEVGTENIAGVRLPIFEMKIDNSSSSETCHIGVTSGGQVIQSTREIYMRVLKDLVKLASLQTAFFSLDEEIKMTNRRVNALQNVVLPKLEDGMNYILRELDEIEREEFFRLKKIQEKKKEWAEAEMREKIMMEREKSKESKINGLDSARNNGISNNAVDSILEQTQEGILF</sequence>